<evidence type="ECO:0000313" key="4">
    <source>
        <dbReference type="Proteomes" id="UP000295765"/>
    </source>
</evidence>
<dbReference type="SUPFAM" id="SSF102114">
    <property type="entry name" value="Radical SAM enzymes"/>
    <property type="match status" value="1"/>
</dbReference>
<dbReference type="EMBL" id="SLWY01000041">
    <property type="protein sequence ID" value="TCO75772.1"/>
    <property type="molecule type" value="Genomic_DNA"/>
</dbReference>
<keyword evidence="2" id="KW-0408">Iron</keyword>
<gene>
    <name evidence="3" type="ORF">EV699_14114</name>
</gene>
<organism evidence="3 4">
    <name type="scientific">Plasticicumulans lactativorans</name>
    <dbReference type="NCBI Taxonomy" id="1133106"/>
    <lineage>
        <taxon>Bacteria</taxon>
        <taxon>Pseudomonadati</taxon>
        <taxon>Pseudomonadota</taxon>
        <taxon>Gammaproteobacteria</taxon>
        <taxon>Candidatus Competibacteraceae</taxon>
        <taxon>Plasticicumulans</taxon>
    </lineage>
</organism>
<evidence type="ECO:0000313" key="3">
    <source>
        <dbReference type="EMBL" id="TCO75772.1"/>
    </source>
</evidence>
<keyword evidence="2" id="KW-0479">Metal-binding</keyword>
<evidence type="ECO:0008006" key="5">
    <source>
        <dbReference type="Google" id="ProtNLM"/>
    </source>
</evidence>
<dbReference type="GO" id="GO:0051539">
    <property type="term" value="F:4 iron, 4 sulfur cluster binding"/>
    <property type="evidence" value="ECO:0007669"/>
    <property type="project" value="UniProtKB-KW"/>
</dbReference>
<feature type="non-terminal residue" evidence="3">
    <location>
        <position position="1"/>
    </location>
</feature>
<accession>A0A4R2KSK1</accession>
<dbReference type="Proteomes" id="UP000295765">
    <property type="component" value="Unassembled WGS sequence"/>
</dbReference>
<dbReference type="PANTHER" id="PTHR10949">
    <property type="entry name" value="LIPOYL SYNTHASE"/>
    <property type="match status" value="1"/>
</dbReference>
<dbReference type="PANTHER" id="PTHR10949:SF0">
    <property type="entry name" value="LIPOYL SYNTHASE, MITOCHONDRIAL"/>
    <property type="match status" value="1"/>
</dbReference>
<dbReference type="InterPro" id="IPR003698">
    <property type="entry name" value="Lipoyl_synth"/>
</dbReference>
<reference evidence="3 4" key="1">
    <citation type="submission" date="2019-03" db="EMBL/GenBank/DDBJ databases">
        <title>Genomic Encyclopedia of Type Strains, Phase IV (KMG-IV): sequencing the most valuable type-strain genomes for metagenomic binning, comparative biology and taxonomic classification.</title>
        <authorList>
            <person name="Goeker M."/>
        </authorList>
    </citation>
    <scope>NUCLEOTIDE SEQUENCE [LARGE SCALE GENOMIC DNA]</scope>
    <source>
        <strain evidence="3 4">DSM 25287</strain>
    </source>
</reference>
<protein>
    <recommendedName>
        <fullName evidence="5">Lipoyl synthase</fullName>
    </recommendedName>
</protein>
<name>A0A4R2KSK1_9GAMM</name>
<keyword evidence="2" id="KW-0004">4Fe-4S</keyword>
<dbReference type="InterPro" id="IPR058240">
    <property type="entry name" value="rSAM_sf"/>
</dbReference>
<dbReference type="AlphaFoldDB" id="A0A4R2KSK1"/>
<sequence length="67" mass="7511">HAVDMLTLGQYLQPSAHHLRVERYVTPAEFEQLRVEGLAMGFTHVASAPMVRSSYHADLQARGEFVS</sequence>
<comment type="cofactor">
    <cofactor evidence="1">
        <name>[4Fe-4S] cluster</name>
        <dbReference type="ChEBI" id="CHEBI:49883"/>
    </cofactor>
</comment>
<keyword evidence="2" id="KW-0411">Iron-sulfur</keyword>
<evidence type="ECO:0000256" key="2">
    <source>
        <dbReference type="ARBA" id="ARBA00022485"/>
    </source>
</evidence>
<evidence type="ECO:0000256" key="1">
    <source>
        <dbReference type="ARBA" id="ARBA00001966"/>
    </source>
</evidence>
<comment type="caution">
    <text evidence="3">The sequence shown here is derived from an EMBL/GenBank/DDBJ whole genome shotgun (WGS) entry which is preliminary data.</text>
</comment>
<proteinExistence type="predicted"/>
<dbReference type="GO" id="GO:0016992">
    <property type="term" value="F:lipoate synthase activity"/>
    <property type="evidence" value="ECO:0007669"/>
    <property type="project" value="InterPro"/>
</dbReference>
<keyword evidence="4" id="KW-1185">Reference proteome</keyword>